<sequence length="130" mass="13794">MQIRQLFAAIFSTSFILAAPPDAKAQDGLPDLAAIKEAGQLVVAMTSFDNAPFYVEDHGHVTGIDAELAEAIASALGVEVEFDRSAETFNGVVDLVHSGEADIAISKISRTYPALKSLPFHTLTCVCGTR</sequence>
<evidence type="ECO:0000313" key="4">
    <source>
        <dbReference type="EMBL" id="NIY72566.1"/>
    </source>
</evidence>
<dbReference type="Gene3D" id="3.40.190.10">
    <property type="entry name" value="Periplasmic binding protein-like II"/>
    <property type="match status" value="1"/>
</dbReference>
<feature type="chain" id="PRO_5045696498" evidence="2">
    <location>
        <begin position="19"/>
        <end position="130"/>
    </location>
</feature>
<dbReference type="RefSeq" id="WP_167637949.1">
    <property type="nucleotide sequence ID" value="NZ_JAATOP010000005.1"/>
</dbReference>
<dbReference type="PANTHER" id="PTHR35936">
    <property type="entry name" value="MEMBRANE-BOUND LYTIC MUREIN TRANSGLYCOSYLASE F"/>
    <property type="match status" value="1"/>
</dbReference>
<proteinExistence type="predicted"/>
<name>A0ABX0VX61_9RHOB</name>
<reference evidence="4 5" key="1">
    <citation type="submission" date="2020-03" db="EMBL/GenBank/DDBJ databases">
        <title>Bacterial isolates of synthetic phycosphere.</title>
        <authorList>
            <person name="Fu H."/>
            <person name="Moran M.A."/>
        </authorList>
    </citation>
    <scope>NUCLEOTIDE SEQUENCE [LARGE SCALE GENOMIC DNA]</scope>
    <source>
        <strain evidence="4 5">HF1</strain>
    </source>
</reference>
<dbReference type="Pfam" id="PF00497">
    <property type="entry name" value="SBP_bac_3"/>
    <property type="match status" value="1"/>
</dbReference>
<keyword evidence="5" id="KW-1185">Reference proteome</keyword>
<dbReference type="InterPro" id="IPR001638">
    <property type="entry name" value="Solute-binding_3/MltF_N"/>
</dbReference>
<evidence type="ECO:0000259" key="3">
    <source>
        <dbReference type="Pfam" id="PF00497"/>
    </source>
</evidence>
<feature type="domain" description="Solute-binding protein family 3/N-terminal" evidence="3">
    <location>
        <begin position="46"/>
        <end position="111"/>
    </location>
</feature>
<dbReference type="EMBL" id="JAATOP010000005">
    <property type="protein sequence ID" value="NIY72566.1"/>
    <property type="molecule type" value="Genomic_DNA"/>
</dbReference>
<feature type="signal peptide" evidence="2">
    <location>
        <begin position="1"/>
        <end position="18"/>
    </location>
</feature>
<keyword evidence="1 2" id="KW-0732">Signal</keyword>
<accession>A0ABX0VX61</accession>
<evidence type="ECO:0000256" key="2">
    <source>
        <dbReference type="SAM" id="SignalP"/>
    </source>
</evidence>
<evidence type="ECO:0000313" key="5">
    <source>
        <dbReference type="Proteomes" id="UP000709466"/>
    </source>
</evidence>
<evidence type="ECO:0000256" key="1">
    <source>
        <dbReference type="ARBA" id="ARBA00022729"/>
    </source>
</evidence>
<dbReference type="SUPFAM" id="SSF53850">
    <property type="entry name" value="Periplasmic binding protein-like II"/>
    <property type="match status" value="1"/>
</dbReference>
<organism evidence="4 5">
    <name type="scientific">Marivivens donghaensis</name>
    <dbReference type="NCBI Taxonomy" id="1699413"/>
    <lineage>
        <taxon>Bacteria</taxon>
        <taxon>Pseudomonadati</taxon>
        <taxon>Pseudomonadota</taxon>
        <taxon>Alphaproteobacteria</taxon>
        <taxon>Rhodobacterales</taxon>
        <taxon>Paracoccaceae</taxon>
        <taxon>Marivivens group</taxon>
        <taxon>Marivivens</taxon>
    </lineage>
</organism>
<gene>
    <name evidence="4" type="ORF">HCZ30_08965</name>
</gene>
<comment type="caution">
    <text evidence="4">The sequence shown here is derived from an EMBL/GenBank/DDBJ whole genome shotgun (WGS) entry which is preliminary data.</text>
</comment>
<dbReference type="Proteomes" id="UP000709466">
    <property type="component" value="Unassembled WGS sequence"/>
</dbReference>
<protein>
    <submittedName>
        <fullName evidence="4">Transporter substrate-binding domain-containing protein</fullName>
    </submittedName>
</protein>
<dbReference type="PANTHER" id="PTHR35936:SF17">
    <property type="entry name" value="ARGININE-BINDING EXTRACELLULAR PROTEIN ARTP"/>
    <property type="match status" value="1"/>
</dbReference>